<evidence type="ECO:0000313" key="2">
    <source>
        <dbReference type="EMBL" id="MEQ3352969.1"/>
    </source>
</evidence>
<gene>
    <name evidence="2" type="ORF">AAA081_01435</name>
</gene>
<sequence length="243" mass="27663">MKKTDRRKWLWLLPLLIFALAFKGPKDVTIYMNGEIISTDQPPVIKNSRTFVPVRVIAENLGAKVYYLKDEKAVSVEKGDKLIYIPIGKKEMRISTTEMAGPVPLDEPAFIKNNRTMLPLRAIAEMFDMDVAWDEAAREVRIASADHYLKPYVNAENAAAEVIDRLMKMGLLDEGYYATDTRPVTVDEKNLKEEGFRVTLRKDNPVDKNLTDHIRHFFINKTGTAILEYDPVADGYKEVLGVN</sequence>
<dbReference type="Proteomes" id="UP001481872">
    <property type="component" value="Unassembled WGS sequence"/>
</dbReference>
<evidence type="ECO:0000313" key="3">
    <source>
        <dbReference type="Proteomes" id="UP001481872"/>
    </source>
</evidence>
<protein>
    <submittedName>
        <fullName evidence="2">Copper amine oxidase N-terminal domain-containing protein</fullName>
    </submittedName>
</protein>
<proteinExistence type="predicted"/>
<dbReference type="RefSeq" id="WP_349053369.1">
    <property type="nucleotide sequence ID" value="NZ_JBBNPS010000002.1"/>
</dbReference>
<dbReference type="EMBL" id="JBBNPS010000002">
    <property type="protein sequence ID" value="MEQ3352969.1"/>
    <property type="molecule type" value="Genomic_DNA"/>
</dbReference>
<name>A0ABV1J453_9FIRM</name>
<accession>A0ABV1J453</accession>
<dbReference type="InterPro" id="IPR012854">
    <property type="entry name" value="Cu_amine_oxidase-like_N"/>
</dbReference>
<dbReference type="Pfam" id="PF07833">
    <property type="entry name" value="Cu_amine_oxidN1"/>
    <property type="match status" value="1"/>
</dbReference>
<keyword evidence="3" id="KW-1185">Reference proteome</keyword>
<dbReference type="InterPro" id="IPR036582">
    <property type="entry name" value="Mao_N_sf"/>
</dbReference>
<feature type="domain" description="Copper amine oxidase-like N-terminal" evidence="1">
    <location>
        <begin position="32"/>
        <end position="142"/>
    </location>
</feature>
<evidence type="ECO:0000259" key="1">
    <source>
        <dbReference type="Pfam" id="PF07833"/>
    </source>
</evidence>
<dbReference type="SUPFAM" id="SSF55383">
    <property type="entry name" value="Copper amine oxidase, domain N"/>
    <property type="match status" value="1"/>
</dbReference>
<comment type="caution">
    <text evidence="2">The sequence shown here is derived from an EMBL/GenBank/DDBJ whole genome shotgun (WGS) entry which is preliminary data.</text>
</comment>
<reference evidence="2 3" key="1">
    <citation type="submission" date="2024-04" db="EMBL/GenBank/DDBJ databases">
        <title>Human intestinal bacterial collection.</title>
        <authorList>
            <person name="Pauvert C."/>
            <person name="Hitch T.C.A."/>
            <person name="Clavel T."/>
        </authorList>
    </citation>
    <scope>NUCLEOTIDE SEQUENCE [LARGE SCALE GENOMIC DNA]</scope>
    <source>
        <strain evidence="2 3">CLA-SR-H026</strain>
    </source>
</reference>
<dbReference type="Gene3D" id="3.30.457.10">
    <property type="entry name" value="Copper amine oxidase-like, N-terminal domain"/>
    <property type="match status" value="2"/>
</dbReference>
<organism evidence="2 3">
    <name type="scientific">Aedoeadaptatus acetigenes</name>
    <dbReference type="NCBI Taxonomy" id="2981723"/>
    <lineage>
        <taxon>Bacteria</taxon>
        <taxon>Bacillati</taxon>
        <taxon>Bacillota</taxon>
        <taxon>Tissierellia</taxon>
        <taxon>Tissierellales</taxon>
        <taxon>Peptoniphilaceae</taxon>
        <taxon>Aedoeadaptatus</taxon>
    </lineage>
</organism>